<evidence type="ECO:0000256" key="1">
    <source>
        <dbReference type="SAM" id="Phobius"/>
    </source>
</evidence>
<keyword evidence="1" id="KW-0472">Membrane</keyword>
<keyword evidence="3" id="KW-1185">Reference proteome</keyword>
<dbReference type="OrthoDB" id="5824134at2"/>
<dbReference type="Proteomes" id="UP000035909">
    <property type="component" value="Unassembled WGS sequence"/>
</dbReference>
<sequence>MTFNLQIKPSRGFSLVEVLVSVLVISFSLVAILKLQSYVELKSEQTDLQYQAVRKAEQQLMLWQNVGANVSCNGTVTSLTLSNLESCKIDFSPMTGSVAVVGAAKTDASGNILFKKLKVTVNWVDREGQNGSMSLVGGYSAYSPLLM</sequence>
<dbReference type="RefSeq" id="WP_047886548.1">
    <property type="nucleotide sequence ID" value="NZ_LDOU01000016.1"/>
</dbReference>
<evidence type="ECO:0000313" key="2">
    <source>
        <dbReference type="EMBL" id="KLV07677.1"/>
    </source>
</evidence>
<feature type="transmembrane region" description="Helical" evidence="1">
    <location>
        <begin position="12"/>
        <end position="33"/>
    </location>
</feature>
<comment type="caution">
    <text evidence="2">The sequence shown here is derived from an EMBL/GenBank/DDBJ whole genome shotgun (WGS) entry which is preliminary data.</text>
</comment>
<proteinExistence type="predicted"/>
<keyword evidence="1" id="KW-1133">Transmembrane helix</keyword>
<gene>
    <name evidence="2" type="ORF">ABT57_17485</name>
</gene>
<dbReference type="NCBIfam" id="TIGR02532">
    <property type="entry name" value="IV_pilin_GFxxxE"/>
    <property type="match status" value="1"/>
</dbReference>
<reference evidence="2 3" key="1">
    <citation type="submission" date="2015-05" db="EMBL/GenBank/DDBJ databases">
        <title>Photobacterium galathea sp. nov.</title>
        <authorList>
            <person name="Machado H."/>
            <person name="Gram L."/>
        </authorList>
    </citation>
    <scope>NUCLEOTIDE SEQUENCE [LARGE SCALE GENOMIC DNA]</scope>
    <source>
        <strain evidence="2 3">DSM 22954</strain>
    </source>
</reference>
<dbReference type="PROSITE" id="PS00409">
    <property type="entry name" value="PROKAR_NTER_METHYL"/>
    <property type="match status" value="1"/>
</dbReference>
<organism evidence="2 3">
    <name type="scientific">Photobacterium ganghwense</name>
    <dbReference type="NCBI Taxonomy" id="320778"/>
    <lineage>
        <taxon>Bacteria</taxon>
        <taxon>Pseudomonadati</taxon>
        <taxon>Pseudomonadota</taxon>
        <taxon>Gammaproteobacteria</taxon>
        <taxon>Vibrionales</taxon>
        <taxon>Vibrionaceae</taxon>
        <taxon>Photobacterium</taxon>
    </lineage>
</organism>
<protein>
    <recommendedName>
        <fullName evidence="4">TypIV pilin</fullName>
    </recommendedName>
</protein>
<dbReference type="InterPro" id="IPR012902">
    <property type="entry name" value="N_methyl_site"/>
</dbReference>
<accession>A0A0J1JZP0</accession>
<keyword evidence="1" id="KW-0812">Transmembrane</keyword>
<evidence type="ECO:0000313" key="3">
    <source>
        <dbReference type="Proteomes" id="UP000035909"/>
    </source>
</evidence>
<dbReference type="PATRIC" id="fig|320778.3.peg.3803"/>
<name>A0A0J1JZP0_9GAMM</name>
<dbReference type="STRING" id="320778.ABT57_17485"/>
<dbReference type="AlphaFoldDB" id="A0A0J1JZP0"/>
<evidence type="ECO:0008006" key="4">
    <source>
        <dbReference type="Google" id="ProtNLM"/>
    </source>
</evidence>
<dbReference type="Pfam" id="PF07963">
    <property type="entry name" value="N_methyl"/>
    <property type="match status" value="1"/>
</dbReference>
<dbReference type="EMBL" id="LDOU01000016">
    <property type="protein sequence ID" value="KLV07677.1"/>
    <property type="molecule type" value="Genomic_DNA"/>
</dbReference>